<keyword evidence="2" id="KW-1185">Reference proteome</keyword>
<dbReference type="HOGENOM" id="CLU_1673916_0_0_2"/>
<proteinExistence type="predicted"/>
<dbReference type="eggNOG" id="arCOG11166">
    <property type="taxonomic scope" value="Archaea"/>
</dbReference>
<evidence type="ECO:0000313" key="2">
    <source>
        <dbReference type="Proteomes" id="UP000002613"/>
    </source>
</evidence>
<evidence type="ECO:0000313" key="1">
    <source>
        <dbReference type="EMBL" id="ADC64440.1"/>
    </source>
</evidence>
<name>D3S1Y3_FERPA</name>
<dbReference type="EMBL" id="CP001899">
    <property type="protein sequence ID" value="ADC64440.1"/>
    <property type="molecule type" value="Genomic_DNA"/>
</dbReference>
<protein>
    <submittedName>
        <fullName evidence="1">Phage protein, HK97 gp10 family</fullName>
    </submittedName>
</protein>
<dbReference type="Proteomes" id="UP000002613">
    <property type="component" value="Chromosome"/>
</dbReference>
<gene>
    <name evidence="1" type="ordered locus">Ferp_0258</name>
</gene>
<dbReference type="KEGG" id="fpl:Ferp_0258"/>
<sequence>MCSMWVRRVGRRIGLSTARRLKARGRTSTRVGTSGSVPVAGSRTSLGISIRIEGLDRTIKNLEDLKKSLPDKVDKKLQMAVFELEGEIKATAPVRTGRYRAAWVSTKLGKLKYAISNNVEYAKYLIYGTSKMPVKHDVRGIVERWRGRIKRMLKTIK</sequence>
<dbReference type="InterPro" id="IPR010064">
    <property type="entry name" value="HK97-gp10_tail"/>
</dbReference>
<organism evidence="1 2">
    <name type="scientific">Ferroglobus placidus (strain DSM 10642 / AEDII12DO)</name>
    <dbReference type="NCBI Taxonomy" id="589924"/>
    <lineage>
        <taxon>Archaea</taxon>
        <taxon>Methanobacteriati</taxon>
        <taxon>Methanobacteriota</taxon>
        <taxon>Archaeoglobi</taxon>
        <taxon>Archaeoglobales</taxon>
        <taxon>Archaeoglobaceae</taxon>
        <taxon>Ferroglobus</taxon>
    </lineage>
</organism>
<dbReference type="AlphaFoldDB" id="D3S1Y3"/>
<dbReference type="Pfam" id="PF04883">
    <property type="entry name" value="HK97-gp10_like"/>
    <property type="match status" value="1"/>
</dbReference>
<reference evidence="1 2" key="2">
    <citation type="journal article" date="2011" name="Stand. Genomic Sci.">
        <title>Complete genome sequence of Ferroglobus placidus AEDII12DO.</title>
        <authorList>
            <person name="Anderson I."/>
            <person name="Risso C."/>
            <person name="Holmes D."/>
            <person name="Lucas S."/>
            <person name="Copeland A."/>
            <person name="Lapidus A."/>
            <person name="Cheng J.F."/>
            <person name="Bruce D."/>
            <person name="Goodwin L."/>
            <person name="Pitluck S."/>
            <person name="Saunders E."/>
            <person name="Brettin T."/>
            <person name="Detter J.C."/>
            <person name="Han C."/>
            <person name="Tapia R."/>
            <person name="Larimer F."/>
            <person name="Land M."/>
            <person name="Hauser L."/>
            <person name="Woyke T."/>
            <person name="Lovley D."/>
            <person name="Kyrpides N."/>
            <person name="Ivanova N."/>
        </authorList>
    </citation>
    <scope>NUCLEOTIDE SEQUENCE [LARGE SCALE GENOMIC DNA]</scope>
    <source>
        <strain evidence="2">DSM 10642 / AEDII12DO</strain>
    </source>
</reference>
<reference evidence="2" key="1">
    <citation type="submission" date="2010-02" db="EMBL/GenBank/DDBJ databases">
        <title>Complete sequence of Ferroglobus placidus DSM 10642.</title>
        <authorList>
            <consortium name="US DOE Joint Genome Institute"/>
            <person name="Lucas S."/>
            <person name="Copeland A."/>
            <person name="Lapidus A."/>
            <person name="Cheng J.-F."/>
            <person name="Bruce D."/>
            <person name="Goodwin L."/>
            <person name="Pitluck S."/>
            <person name="Saunders E."/>
            <person name="Brettin T."/>
            <person name="Detter J.C."/>
            <person name="Han C."/>
            <person name="Tapia R."/>
            <person name="Larimer F."/>
            <person name="Land M."/>
            <person name="Hauser L."/>
            <person name="Kyrpides N."/>
            <person name="Ivanova N."/>
            <person name="Holmes D."/>
            <person name="Lovley D."/>
            <person name="Kyrpides N."/>
            <person name="Anderson I.J."/>
            <person name="Woyke T."/>
        </authorList>
    </citation>
    <scope>NUCLEOTIDE SEQUENCE [LARGE SCALE GENOMIC DNA]</scope>
    <source>
        <strain evidence="2">DSM 10642 / AEDII12DO</strain>
    </source>
</reference>
<dbReference type="STRING" id="589924.Ferp_0258"/>
<dbReference type="PaxDb" id="589924-Ferp_0258"/>
<accession>D3S1Y3</accession>